<sequence>MCLPFAYWITGEMRVLLVNPGLSATIVSVNSEWGTCSSGTGSNRETRRCELYTPVLQATLPDGRVLTLPSNVRSEAEPEIGRERTVVYVEGGSVLHDRSISRVVLLTGGLLLVLIEGYVLLLIFGYALNRNIKGALSFGFNVFFNVMLPLSLLALEAGLLSVPYRHFLTGTVQSPGWVLALCMLFAIGLLPTLTRFWPTLLRRGRLGKKSRKRSTTP</sequence>
<organism evidence="2 3">
    <name type="scientific">Pseudomonas fluorescens</name>
    <dbReference type="NCBI Taxonomy" id="294"/>
    <lineage>
        <taxon>Bacteria</taxon>
        <taxon>Pseudomonadati</taxon>
        <taxon>Pseudomonadota</taxon>
        <taxon>Gammaproteobacteria</taxon>
        <taxon>Pseudomonadales</taxon>
        <taxon>Pseudomonadaceae</taxon>
        <taxon>Pseudomonas</taxon>
    </lineage>
</organism>
<evidence type="ECO:0000256" key="1">
    <source>
        <dbReference type="SAM" id="Phobius"/>
    </source>
</evidence>
<accession>A0A5E7Q962</accession>
<dbReference type="EMBL" id="CABVIH010000042">
    <property type="protein sequence ID" value="VVP58208.1"/>
    <property type="molecule type" value="Genomic_DNA"/>
</dbReference>
<keyword evidence="1" id="KW-1133">Transmembrane helix</keyword>
<protein>
    <submittedName>
        <fullName evidence="2">Uncharacterized protein</fullName>
    </submittedName>
</protein>
<feature type="transmembrane region" description="Helical" evidence="1">
    <location>
        <begin position="135"/>
        <end position="155"/>
    </location>
</feature>
<name>A0A5E7Q962_PSEFL</name>
<feature type="transmembrane region" description="Helical" evidence="1">
    <location>
        <begin position="175"/>
        <end position="197"/>
    </location>
</feature>
<keyword evidence="1" id="KW-0472">Membrane</keyword>
<proteinExistence type="predicted"/>
<feature type="transmembrane region" description="Helical" evidence="1">
    <location>
        <begin position="103"/>
        <end position="128"/>
    </location>
</feature>
<keyword evidence="1" id="KW-0812">Transmembrane</keyword>
<dbReference type="Proteomes" id="UP000375525">
    <property type="component" value="Unassembled WGS sequence"/>
</dbReference>
<evidence type="ECO:0000313" key="2">
    <source>
        <dbReference type="EMBL" id="VVP58208.1"/>
    </source>
</evidence>
<reference evidence="2 3" key="1">
    <citation type="submission" date="2019-09" db="EMBL/GenBank/DDBJ databases">
        <authorList>
            <person name="Chandra G."/>
            <person name="Truman W A."/>
        </authorList>
    </citation>
    <scope>NUCLEOTIDE SEQUENCE [LARGE SCALE GENOMIC DNA]</scope>
    <source>
        <strain evidence="2">PS880</strain>
    </source>
</reference>
<evidence type="ECO:0000313" key="3">
    <source>
        <dbReference type="Proteomes" id="UP000375525"/>
    </source>
</evidence>
<gene>
    <name evidence="2" type="ORF">PS880_05893</name>
</gene>
<dbReference type="AlphaFoldDB" id="A0A5E7Q962"/>